<dbReference type="SMART" id="SM00181">
    <property type="entry name" value="EGF"/>
    <property type="match status" value="3"/>
</dbReference>
<feature type="region of interest" description="Disordered" evidence="9">
    <location>
        <begin position="1287"/>
        <end position="1340"/>
    </location>
</feature>
<evidence type="ECO:0000256" key="2">
    <source>
        <dbReference type="ARBA" id="ARBA00022536"/>
    </source>
</evidence>
<evidence type="ECO:0000313" key="16">
    <source>
        <dbReference type="RefSeq" id="XP_022331104.1"/>
    </source>
</evidence>
<feature type="compositionally biased region" description="Polar residues" evidence="9">
    <location>
        <begin position="1321"/>
        <end position="1330"/>
    </location>
</feature>
<reference evidence="15 16" key="1">
    <citation type="submission" date="2025-04" db="UniProtKB">
        <authorList>
            <consortium name="RefSeq"/>
        </authorList>
    </citation>
    <scope>IDENTIFICATION</scope>
    <source>
        <tissue evidence="15 16">Whole sample</tissue>
    </source>
</reference>
<dbReference type="GO" id="GO:0016020">
    <property type="term" value="C:membrane"/>
    <property type="evidence" value="ECO:0007669"/>
    <property type="project" value="UniProtKB-SubCell"/>
</dbReference>
<feature type="domain" description="Laminin G" evidence="12">
    <location>
        <begin position="1102"/>
        <end position="1283"/>
    </location>
</feature>
<dbReference type="SUPFAM" id="SSF49899">
    <property type="entry name" value="Concanavalin A-like lectins/glucanases"/>
    <property type="match status" value="6"/>
</dbReference>
<dbReference type="Pfam" id="PF02210">
    <property type="entry name" value="Laminin_G_2"/>
    <property type="match status" value="6"/>
</dbReference>
<dbReference type="RefSeq" id="XP_022331106.1">
    <property type="nucleotide sequence ID" value="XM_022475398.1"/>
</dbReference>
<dbReference type="CDD" id="cd00110">
    <property type="entry name" value="LamG"/>
    <property type="match status" value="6"/>
</dbReference>
<dbReference type="PROSITE" id="PS50026">
    <property type="entry name" value="EGF_3"/>
    <property type="match status" value="3"/>
</dbReference>
<dbReference type="Pfam" id="PF01034">
    <property type="entry name" value="Syndecan"/>
    <property type="match status" value="1"/>
</dbReference>
<feature type="chain" id="PRO_5044666349" evidence="11">
    <location>
        <begin position="26"/>
        <end position="1674"/>
    </location>
</feature>
<dbReference type="PANTHER" id="PTHR15036:SF89">
    <property type="entry name" value="NEUREXIN 1, ISOFORM F"/>
    <property type="match status" value="1"/>
</dbReference>
<evidence type="ECO:0000259" key="13">
    <source>
        <dbReference type="PROSITE" id="PS50026"/>
    </source>
</evidence>
<feature type="compositionally biased region" description="Basic and acidic residues" evidence="9">
    <location>
        <begin position="1331"/>
        <end position="1340"/>
    </location>
</feature>
<sequence>MLPETATTCVLSGLLFLIMIPWTSSFKLEGSSSSYAKFQAWRPCQNGSLYFEFQTSIASALLLYTDDGGHTDYFELTLLVGRLQLKVNLGGSQVQLIVGNNLNDSQWHKAGISRRGRTVTLTVDQQATSEEFYRQNLEFGRGQNSPVFIGGLPTLYRDSGLTLQYVVYQPTYSGNIRNVLYSQCGASLIRPEMLDHSGIVGQTSLCTKDLCKNGGVCITMEDQAKCDCSQTDYEGDFCEIESQKSEVTFFGSEYIFYDFMAQGTDPISSHSDRVEFYFRTKQHTSFLFYTGEKSDYISIALKSGTILAIVNLGGGETKVDVGPSGYRFDDNQWHHLLLTRSSRKLTIGNAKYIVQLTVDGIHTMERSMVGVFTMLDSKVLYVGGHPHATRLGQGIIVTNYFKGCLKKVIYMADSLKLDLSKMASTGNSFVQVEGKMTFNQCQDIVETNPITFTTPESFIPLPRWEVSKEGSTLSFTFQTSEDKGVMIYNSRRGNSDFFAFEIFDGYLWFIIDLGSGAFKDRIATKVNDKLPHLVTLKHFATRKSGSFSLDSQVKDYTVPGNSTNLNLDGELYVGGFGTSNDDIPRDLWAGTLGYGYVGCMQDLVLNGNKVDLLTVARKNSRSGIGDHCKAELWDKCLTRPCLNGGVCSEGWNRYLCDCRGTSYRGTQCQSVAPTLTFDGGQYMKVVFPEESVTEVEDISLRFRTERESGLLLVTSSQKSSDNLLMYLDRGKLKLEISISNKREQMTIGRGMLNDLDWHTVYMSRRGDTLTLKIDNNDPSAVAFSSSYVKVMNIKLLLLGSPGPLLTGTYSRAHQSMNLLQMEIGKSVMPQDDLYLRQIPSFVGSMQQFYFNSKEIIQLAKTNSLPNLNITARFNSDTPMLRDTVTFKSKDAYVALPKLLARAQFSISFQFKTVESYGLLMYNGGQGQDFIAIELQDGYIHLLFNMGGGSQRVFVNTPQRLNDNQWHLVSVQRPGLEQMQIRVDDEHPTISDLTGSTSMHLDLTGYLYVGGVSKSMYNNMPYSSLHGFQGCMASVDFNGQRPNLVREALKIYYAVEEGCQGPSNSCQADSCLNGGYCIEQWSNFQCDCDMTSYTGQKCMKESLTATFGPTQGLITYYFPPDALPSRSSDRLAFGFRASPNLRGQVTLLRVENQNGVDFLEVEIIDGAVFVSYNMGSPMSVPIGDHFTKVTDGNYHVVRVTRNGAAATLQVDNNEVIRKDPSNEDQQWSVFNNQSKIMVGGKGTIGKSPVFTGSISGLVFNGIRVIDLACSFDPFVVTQGSVLLCPSSTRKHEMQSTEGMRIDRKISSRKTGDKRGKERNKQDPSSYITSENYPKEDQKMETNKKIRFPMKKSEELRLEVDWTEEPQDVLLYYMNDDADFDNRVEDYQGSGDGKQDHTSLETNWKGTDIEYEKTQRQFGDSVHHVIPRKLDIGISSAESNLLRPVIGQTRREEVRVVLGEEAVQYTYHPTSEIQTTPLDGVTDDIIVPAGSGDGGVRCPEDDEDDCAMEEPSDNIISTSVKFTYKPTTKPPLKSTDSGPCYSKDLLNCDNQVESTNLIKPDRNSSKSGQLSIEGDKPSTEYPLLPENGSREQEVTQMPNLALIIGIVGGVLVALIILIVALYKFRSRDEGTYKVDESQNFAFLEKKQPQGNGALLGNHGSGGGKSGKKKDVKEWYV</sequence>
<dbReference type="Proteomes" id="UP000694844">
    <property type="component" value="Chromosome 4"/>
</dbReference>
<evidence type="ECO:0000256" key="10">
    <source>
        <dbReference type="SAM" id="Phobius"/>
    </source>
</evidence>
<keyword evidence="14" id="KW-1185">Reference proteome</keyword>
<keyword evidence="6 10" id="KW-0472">Membrane</keyword>
<evidence type="ECO:0000313" key="17">
    <source>
        <dbReference type="RefSeq" id="XP_022331105.1"/>
    </source>
</evidence>
<dbReference type="FunFam" id="2.10.25.10:FF:000029">
    <property type="entry name" value="neurexin-1 isoform X1"/>
    <property type="match status" value="1"/>
</dbReference>
<keyword evidence="4" id="KW-0677">Repeat</keyword>
<dbReference type="OrthoDB" id="6275838at2759"/>
<keyword evidence="11" id="KW-0732">Signal</keyword>
<feature type="domain" description="Laminin G" evidence="12">
    <location>
        <begin position="246"/>
        <end position="441"/>
    </location>
</feature>
<dbReference type="InterPro" id="IPR027789">
    <property type="entry name" value="Syndecan/Neurexin_dom"/>
</dbReference>
<evidence type="ECO:0000256" key="11">
    <source>
        <dbReference type="SAM" id="SignalP"/>
    </source>
</evidence>
<organism evidence="14 17">
    <name type="scientific">Crassostrea virginica</name>
    <name type="common">Eastern oyster</name>
    <dbReference type="NCBI Taxonomy" id="6565"/>
    <lineage>
        <taxon>Eukaryota</taxon>
        <taxon>Metazoa</taxon>
        <taxon>Spiralia</taxon>
        <taxon>Lophotrochozoa</taxon>
        <taxon>Mollusca</taxon>
        <taxon>Bivalvia</taxon>
        <taxon>Autobranchia</taxon>
        <taxon>Pteriomorphia</taxon>
        <taxon>Ostreida</taxon>
        <taxon>Ostreoidea</taxon>
        <taxon>Ostreidae</taxon>
        <taxon>Crassostrea</taxon>
    </lineage>
</organism>
<evidence type="ECO:0000313" key="18">
    <source>
        <dbReference type="RefSeq" id="XP_022331106.1"/>
    </source>
</evidence>
<keyword evidence="2 8" id="KW-0245">EGF-like domain</keyword>
<dbReference type="RefSeq" id="XP_022331105.1">
    <property type="nucleotide sequence ID" value="XM_022475397.1"/>
</dbReference>
<keyword evidence="5 10" id="KW-1133">Transmembrane helix</keyword>
<dbReference type="RefSeq" id="XP_022331104.1">
    <property type="nucleotide sequence ID" value="XM_022475396.1"/>
</dbReference>
<feature type="transmembrane region" description="Helical" evidence="10">
    <location>
        <begin position="1598"/>
        <end position="1620"/>
    </location>
</feature>
<feature type="region of interest" description="Disordered" evidence="9">
    <location>
        <begin position="1487"/>
        <end position="1509"/>
    </location>
</feature>
<keyword evidence="3 10" id="KW-0812">Transmembrane</keyword>
<dbReference type="RefSeq" id="XP_022331107.1">
    <property type="nucleotide sequence ID" value="XM_022475399.1"/>
</dbReference>
<dbReference type="Gene3D" id="2.60.120.200">
    <property type="match status" value="6"/>
</dbReference>
<evidence type="ECO:0000256" key="1">
    <source>
        <dbReference type="ARBA" id="ARBA00004479"/>
    </source>
</evidence>
<evidence type="ECO:0000259" key="12">
    <source>
        <dbReference type="PROSITE" id="PS50025"/>
    </source>
</evidence>
<evidence type="ECO:0000313" key="19">
    <source>
        <dbReference type="RefSeq" id="XP_022331107.1"/>
    </source>
</evidence>
<feature type="domain" description="Laminin G" evidence="12">
    <location>
        <begin position="882"/>
        <end position="1058"/>
    </location>
</feature>
<evidence type="ECO:0000256" key="6">
    <source>
        <dbReference type="ARBA" id="ARBA00023136"/>
    </source>
</evidence>
<dbReference type="CDD" id="cd00054">
    <property type="entry name" value="EGF_CA"/>
    <property type="match status" value="2"/>
</dbReference>
<feature type="domain" description="Laminin G" evidence="12">
    <location>
        <begin position="448"/>
        <end position="628"/>
    </location>
</feature>
<feature type="domain" description="EGF-like" evidence="13">
    <location>
        <begin position="632"/>
        <end position="669"/>
    </location>
</feature>
<evidence type="ECO:0000313" key="14">
    <source>
        <dbReference type="Proteomes" id="UP000694844"/>
    </source>
</evidence>
<dbReference type="GeneID" id="111129177"/>
<proteinExistence type="predicted"/>
<dbReference type="FunFam" id="2.10.25.10:FF:000015">
    <property type="entry name" value="neurexin-1 isoform X1"/>
    <property type="match status" value="1"/>
</dbReference>
<protein>
    <submittedName>
        <fullName evidence="15 16">Neurexin-1-like isoform X1</fullName>
    </submittedName>
</protein>
<dbReference type="PROSITE" id="PS50025">
    <property type="entry name" value="LAM_G_DOMAIN"/>
    <property type="match status" value="6"/>
</dbReference>
<evidence type="ECO:0000256" key="9">
    <source>
        <dbReference type="SAM" id="MobiDB-lite"/>
    </source>
</evidence>
<gene>
    <name evidence="15 16 17 18 19" type="primary">LOC111129177</name>
</gene>
<dbReference type="PANTHER" id="PTHR15036">
    <property type="entry name" value="PIKACHURIN-LIKE PROTEIN"/>
    <property type="match status" value="1"/>
</dbReference>
<feature type="domain" description="EGF-like" evidence="13">
    <location>
        <begin position="1061"/>
        <end position="1098"/>
    </location>
</feature>
<keyword evidence="7" id="KW-1015">Disulfide bond</keyword>
<evidence type="ECO:0000256" key="5">
    <source>
        <dbReference type="ARBA" id="ARBA00022989"/>
    </source>
</evidence>
<accession>A0A8B8DT89</accession>
<feature type="region of interest" description="Disordered" evidence="9">
    <location>
        <begin position="1555"/>
        <end position="1588"/>
    </location>
</feature>
<dbReference type="InterPro" id="IPR001791">
    <property type="entry name" value="Laminin_G"/>
</dbReference>
<evidence type="ECO:0000256" key="7">
    <source>
        <dbReference type="ARBA" id="ARBA00023157"/>
    </source>
</evidence>
<dbReference type="InterPro" id="IPR013320">
    <property type="entry name" value="ConA-like_dom_sf"/>
</dbReference>
<dbReference type="KEGG" id="cvn:111129177"/>
<dbReference type="SMART" id="SM00282">
    <property type="entry name" value="LamG"/>
    <property type="match status" value="6"/>
</dbReference>
<dbReference type="InterPro" id="IPR050372">
    <property type="entry name" value="Neurexin-related_CASP"/>
</dbReference>
<evidence type="ECO:0000256" key="3">
    <source>
        <dbReference type="ARBA" id="ARBA00022692"/>
    </source>
</evidence>
<comment type="caution">
    <text evidence="8">Lacks conserved residue(s) required for the propagation of feature annotation.</text>
</comment>
<feature type="compositionally biased region" description="Basic and acidic residues" evidence="9">
    <location>
        <begin position="1288"/>
        <end position="1320"/>
    </location>
</feature>
<name>A0A8B8DT89_CRAVI</name>
<feature type="compositionally biased region" description="Acidic residues" evidence="9">
    <location>
        <begin position="1498"/>
        <end position="1509"/>
    </location>
</feature>
<comment type="subcellular location">
    <subcellularLocation>
        <location evidence="1">Membrane</location>
        <topology evidence="1">Single-pass type I membrane protein</topology>
    </subcellularLocation>
</comment>
<feature type="region of interest" description="Disordered" evidence="9">
    <location>
        <begin position="1647"/>
        <end position="1674"/>
    </location>
</feature>
<feature type="domain" description="Laminin G" evidence="12">
    <location>
        <begin position="25"/>
        <end position="206"/>
    </location>
</feature>
<evidence type="ECO:0000256" key="8">
    <source>
        <dbReference type="PROSITE-ProRule" id="PRU00076"/>
    </source>
</evidence>
<dbReference type="RefSeq" id="XP_022331103.1">
    <property type="nucleotide sequence ID" value="XM_022475395.1"/>
</dbReference>
<dbReference type="InterPro" id="IPR000742">
    <property type="entry name" value="EGF"/>
</dbReference>
<evidence type="ECO:0000313" key="15">
    <source>
        <dbReference type="RefSeq" id="XP_022331103.1"/>
    </source>
</evidence>
<feature type="signal peptide" evidence="11">
    <location>
        <begin position="1"/>
        <end position="25"/>
    </location>
</feature>
<evidence type="ECO:0000256" key="4">
    <source>
        <dbReference type="ARBA" id="ARBA00022737"/>
    </source>
</evidence>
<feature type="domain" description="Laminin G" evidence="12">
    <location>
        <begin position="674"/>
        <end position="875"/>
    </location>
</feature>
<feature type="domain" description="EGF-like" evidence="13">
    <location>
        <begin position="202"/>
        <end position="239"/>
    </location>
</feature>
<dbReference type="Gene3D" id="2.10.25.10">
    <property type="entry name" value="Laminin"/>
    <property type="match status" value="3"/>
</dbReference>